<dbReference type="PANTHER" id="PTHR46018:SF4">
    <property type="entry name" value="METALLO-HYDROLASE YHFI-RELATED"/>
    <property type="match status" value="1"/>
</dbReference>
<keyword evidence="3" id="KW-1185">Reference proteome</keyword>
<dbReference type="Proteomes" id="UP000316196">
    <property type="component" value="Unassembled WGS sequence"/>
</dbReference>
<feature type="domain" description="Metallo-beta-lactamase" evidence="1">
    <location>
        <begin position="42"/>
        <end position="222"/>
    </location>
</feature>
<dbReference type="EMBL" id="VFOR01000001">
    <property type="protein sequence ID" value="TQL63018.1"/>
    <property type="molecule type" value="Genomic_DNA"/>
</dbReference>
<protein>
    <submittedName>
        <fullName evidence="2">Ribonuclease BN (tRNA processing enzyme)</fullName>
    </submittedName>
</protein>
<name>A0A542ZRN4_9ACTN</name>
<sequence>MSPEIATEPDIAIGPDAAINPETGMRLQVLGASGSASGPHEPASCYLVTTPESTLVLDLGPGAFGALWAAVDPRRITAFLISHLHADHCLDLLAADVAAKYSTTAPWPRIPVYAPAHAAERLARAEDPDPGPPADPEWAFDFHPWRETVRLGDCLVRTAPTAHPTQTFAIRIEHAGRSLVYTADTGESAEVTELARGADLLLAEASFPDHPGLPTGLHLSGRQAGRMAAEAGVGRLVVTHVPPWGDVDAAVLEARAEFDGPVTAAAQERVHHLGQIV</sequence>
<evidence type="ECO:0000313" key="2">
    <source>
        <dbReference type="EMBL" id="TQL63018.1"/>
    </source>
</evidence>
<dbReference type="SUPFAM" id="SSF56281">
    <property type="entry name" value="Metallo-hydrolase/oxidoreductase"/>
    <property type="match status" value="1"/>
</dbReference>
<dbReference type="PANTHER" id="PTHR46018">
    <property type="entry name" value="ZINC PHOSPHODIESTERASE ELAC PROTEIN 1"/>
    <property type="match status" value="1"/>
</dbReference>
<organism evidence="2 3">
    <name type="scientific">Propioniferax innocua</name>
    <dbReference type="NCBI Taxonomy" id="1753"/>
    <lineage>
        <taxon>Bacteria</taxon>
        <taxon>Bacillati</taxon>
        <taxon>Actinomycetota</taxon>
        <taxon>Actinomycetes</taxon>
        <taxon>Propionibacteriales</taxon>
        <taxon>Propionibacteriaceae</taxon>
        <taxon>Propioniferax</taxon>
    </lineage>
</organism>
<proteinExistence type="predicted"/>
<dbReference type="RefSeq" id="WP_246044232.1">
    <property type="nucleotide sequence ID" value="NZ_BAAAMD010000001.1"/>
</dbReference>
<dbReference type="Pfam" id="PF12706">
    <property type="entry name" value="Lactamase_B_2"/>
    <property type="match status" value="1"/>
</dbReference>
<gene>
    <name evidence="2" type="ORF">FB460_0818</name>
</gene>
<evidence type="ECO:0000259" key="1">
    <source>
        <dbReference type="SMART" id="SM00849"/>
    </source>
</evidence>
<reference evidence="2 3" key="1">
    <citation type="submission" date="2019-06" db="EMBL/GenBank/DDBJ databases">
        <title>Sequencing the genomes of 1000 actinobacteria strains.</title>
        <authorList>
            <person name="Klenk H.-P."/>
        </authorList>
    </citation>
    <scope>NUCLEOTIDE SEQUENCE [LARGE SCALE GENOMIC DNA]</scope>
    <source>
        <strain evidence="2 3">DSM 8251</strain>
    </source>
</reference>
<dbReference type="AlphaFoldDB" id="A0A542ZRN4"/>
<dbReference type="InterPro" id="IPR036866">
    <property type="entry name" value="RibonucZ/Hydroxyglut_hydro"/>
</dbReference>
<comment type="caution">
    <text evidence="2">The sequence shown here is derived from an EMBL/GenBank/DDBJ whole genome shotgun (WGS) entry which is preliminary data.</text>
</comment>
<accession>A0A542ZRN4</accession>
<dbReference type="CDD" id="cd07716">
    <property type="entry name" value="RNaseZ_short-form-like_MBL-fold"/>
    <property type="match status" value="1"/>
</dbReference>
<dbReference type="GO" id="GO:0042781">
    <property type="term" value="F:3'-tRNA processing endoribonuclease activity"/>
    <property type="evidence" value="ECO:0007669"/>
    <property type="project" value="TreeGrafter"/>
</dbReference>
<dbReference type="InterPro" id="IPR001279">
    <property type="entry name" value="Metallo-B-lactamas"/>
</dbReference>
<evidence type="ECO:0000313" key="3">
    <source>
        <dbReference type="Proteomes" id="UP000316196"/>
    </source>
</evidence>
<dbReference type="SMART" id="SM00849">
    <property type="entry name" value="Lactamase_B"/>
    <property type="match status" value="1"/>
</dbReference>
<dbReference type="Gene3D" id="3.60.15.10">
    <property type="entry name" value="Ribonuclease Z/Hydroxyacylglutathione hydrolase-like"/>
    <property type="match status" value="1"/>
</dbReference>